<reference evidence="2 3" key="1">
    <citation type="submission" date="2019-06" db="EMBL/GenBank/DDBJ databases">
        <title>Sequencing the genomes of 1000 actinobacteria strains.</title>
        <authorList>
            <person name="Klenk H.-P."/>
        </authorList>
    </citation>
    <scope>NUCLEOTIDE SEQUENCE [LARGE SCALE GENOMIC DNA]</scope>
    <source>
        <strain evidence="2 3">DSM 12362</strain>
    </source>
</reference>
<dbReference type="Pfam" id="PF00583">
    <property type="entry name" value="Acetyltransf_1"/>
    <property type="match status" value="1"/>
</dbReference>
<dbReference type="InterPro" id="IPR000182">
    <property type="entry name" value="GNAT_dom"/>
</dbReference>
<dbReference type="GO" id="GO:0016747">
    <property type="term" value="F:acyltransferase activity, transferring groups other than amino-acyl groups"/>
    <property type="evidence" value="ECO:0007669"/>
    <property type="project" value="InterPro"/>
</dbReference>
<organism evidence="2 3">
    <name type="scientific">Ornithinimicrobium humiphilum</name>
    <dbReference type="NCBI Taxonomy" id="125288"/>
    <lineage>
        <taxon>Bacteria</taxon>
        <taxon>Bacillati</taxon>
        <taxon>Actinomycetota</taxon>
        <taxon>Actinomycetes</taxon>
        <taxon>Micrococcales</taxon>
        <taxon>Ornithinimicrobiaceae</taxon>
        <taxon>Ornithinimicrobium</taxon>
    </lineage>
</organism>
<dbReference type="Gene3D" id="3.40.630.30">
    <property type="match status" value="1"/>
</dbReference>
<evidence type="ECO:0000259" key="1">
    <source>
        <dbReference type="PROSITE" id="PS51186"/>
    </source>
</evidence>
<dbReference type="InterPro" id="IPR016181">
    <property type="entry name" value="Acyl_CoA_acyltransferase"/>
</dbReference>
<keyword evidence="3" id="KW-1185">Reference proteome</keyword>
<accession>A0A543KM35</accession>
<proteinExistence type="predicted"/>
<comment type="caution">
    <text evidence="2">The sequence shown here is derived from an EMBL/GenBank/DDBJ whole genome shotgun (WGS) entry which is preliminary data.</text>
</comment>
<dbReference type="RefSeq" id="WP_141817785.1">
    <property type="nucleotide sequence ID" value="NZ_VFPU01000001.1"/>
</dbReference>
<sequence>MTSEDTTTSEQPLRIVPANEAGCDDLLGLLGRRGPASRCFCQRYKLGRGESFGGFPAEERAARLQDQTSCDDPDAPATSGLVAYVGDVAVGWCAVEPRTAYPGLVRVFTVPWKDRDEDRADDTVWAVTCLFVRAGHRRQGISRALARAAIEHARRRGARALEAYPMVTTAAIEEELHVGTVPTFEAAGLRVVSRPTPRRAVVRIDFRADGRQRETLSPPG</sequence>
<dbReference type="PROSITE" id="PS51186">
    <property type="entry name" value="GNAT"/>
    <property type="match status" value="1"/>
</dbReference>
<gene>
    <name evidence="2" type="ORF">FB476_0982</name>
</gene>
<dbReference type="Proteomes" id="UP000315133">
    <property type="component" value="Unassembled WGS sequence"/>
</dbReference>
<dbReference type="OrthoDB" id="3239945at2"/>
<evidence type="ECO:0000313" key="2">
    <source>
        <dbReference type="EMBL" id="TQM96121.1"/>
    </source>
</evidence>
<dbReference type="AlphaFoldDB" id="A0A543KM35"/>
<feature type="domain" description="N-acetyltransferase" evidence="1">
    <location>
        <begin position="42"/>
        <end position="209"/>
    </location>
</feature>
<dbReference type="EMBL" id="VFPU01000001">
    <property type="protein sequence ID" value="TQM96121.1"/>
    <property type="molecule type" value="Genomic_DNA"/>
</dbReference>
<dbReference type="SUPFAM" id="SSF55729">
    <property type="entry name" value="Acyl-CoA N-acyltransferases (Nat)"/>
    <property type="match status" value="1"/>
</dbReference>
<keyword evidence="2" id="KW-0808">Transferase</keyword>
<dbReference type="CDD" id="cd04301">
    <property type="entry name" value="NAT_SF"/>
    <property type="match status" value="1"/>
</dbReference>
<protein>
    <submittedName>
        <fullName evidence="2">Acetyltransferase (GNAT) family protein</fullName>
    </submittedName>
</protein>
<evidence type="ECO:0000313" key="3">
    <source>
        <dbReference type="Proteomes" id="UP000315133"/>
    </source>
</evidence>
<name>A0A543KM35_9MICO</name>